<feature type="transmembrane region" description="Helical" evidence="1">
    <location>
        <begin position="40"/>
        <end position="61"/>
    </location>
</feature>
<sequence length="306" mass="32389">MDIFYGKRKRMIMAGLMSGGCCILMVIFPQVAMDSARKGISLWASSVLPALLPFFICANFLQNIGVIRYLKSGTFPFLMSVLSGYPMGAKIVGDLRRSSEISVGEAKRLMSFCSTSGPAFLIGAVGTGMLGSGFLGGIIAAAHYLGAAVNGMVYTAVLGKECGFAGSMRIEEEKGMQESLTEAMLSAFKSLGIILAYIVLFTFATDMMHLCGVFSLVGCTWLRAIVKGFFEMTVGCGAVAECVGISDALRCILCAGILSWGGLSVLGQSMSMLAGSGISLRYLFLSKMTHSLFSAIIAFLLAALMV</sequence>
<feature type="transmembrane region" description="Helical" evidence="1">
    <location>
        <begin position="282"/>
        <end position="304"/>
    </location>
</feature>
<name>A0A923NEB6_9FIRM</name>
<dbReference type="AlphaFoldDB" id="A0A923NEB6"/>
<reference evidence="2" key="1">
    <citation type="submission" date="2020-08" db="EMBL/GenBank/DDBJ databases">
        <authorList>
            <person name="Liu C."/>
            <person name="Sun Q."/>
        </authorList>
    </citation>
    <scope>NUCLEOTIDE SEQUENCE</scope>
    <source>
        <strain evidence="2">BX16</strain>
    </source>
</reference>
<feature type="transmembrane region" description="Helical" evidence="1">
    <location>
        <begin position="238"/>
        <end position="262"/>
    </location>
</feature>
<feature type="transmembrane region" description="Helical" evidence="1">
    <location>
        <begin position="117"/>
        <end position="135"/>
    </location>
</feature>
<feature type="transmembrane region" description="Helical" evidence="1">
    <location>
        <begin position="12"/>
        <end position="28"/>
    </location>
</feature>
<dbReference type="PROSITE" id="PS51257">
    <property type="entry name" value="PROKAR_LIPOPROTEIN"/>
    <property type="match status" value="1"/>
</dbReference>
<evidence type="ECO:0000256" key="1">
    <source>
        <dbReference type="SAM" id="Phobius"/>
    </source>
</evidence>
<comment type="caution">
    <text evidence="2">The sequence shown here is derived from an EMBL/GenBank/DDBJ whole genome shotgun (WGS) entry which is preliminary data.</text>
</comment>
<organism evidence="2 3">
    <name type="scientific">Lentihominibacter faecis</name>
    <dbReference type="NCBI Taxonomy" id="2764712"/>
    <lineage>
        <taxon>Bacteria</taxon>
        <taxon>Bacillati</taxon>
        <taxon>Bacillota</taxon>
        <taxon>Clostridia</taxon>
        <taxon>Peptostreptococcales</taxon>
        <taxon>Anaerovoracaceae</taxon>
        <taxon>Lentihominibacter</taxon>
    </lineage>
</organism>
<evidence type="ECO:0008006" key="4">
    <source>
        <dbReference type="Google" id="ProtNLM"/>
    </source>
</evidence>
<proteinExistence type="predicted"/>
<dbReference type="Proteomes" id="UP000644115">
    <property type="component" value="Unassembled WGS sequence"/>
</dbReference>
<keyword evidence="1" id="KW-1133">Transmembrane helix</keyword>
<protein>
    <recommendedName>
        <fullName evidence="4">Sporulation integral membrane protein YlbJ</fullName>
    </recommendedName>
</protein>
<keyword evidence="1" id="KW-0812">Transmembrane</keyword>
<dbReference type="RefSeq" id="WP_249287484.1">
    <property type="nucleotide sequence ID" value="NZ_JACRWC010000109.1"/>
</dbReference>
<keyword evidence="3" id="KW-1185">Reference proteome</keyword>
<gene>
    <name evidence="2" type="ORF">H8876_09135</name>
</gene>
<evidence type="ECO:0000313" key="2">
    <source>
        <dbReference type="EMBL" id="MBC6000162.1"/>
    </source>
</evidence>
<keyword evidence="1" id="KW-0472">Membrane</keyword>
<accession>A0A923NEB6</accession>
<evidence type="ECO:0000313" key="3">
    <source>
        <dbReference type="Proteomes" id="UP000644115"/>
    </source>
</evidence>
<dbReference type="EMBL" id="JACRWC010000109">
    <property type="protein sequence ID" value="MBC6000162.1"/>
    <property type="molecule type" value="Genomic_DNA"/>
</dbReference>